<name>A0ABV1IUH7_9FIRM</name>
<accession>A0ABV1IUH7</accession>
<dbReference type="RefSeq" id="WP_005423634.1">
    <property type="nucleotide sequence ID" value="NZ_JBBNIN010000005.1"/>
</dbReference>
<organism evidence="2 3">
    <name type="scientific">Anaerostipes amylophilus</name>
    <dbReference type="NCBI Taxonomy" id="2981779"/>
    <lineage>
        <taxon>Bacteria</taxon>
        <taxon>Bacillati</taxon>
        <taxon>Bacillota</taxon>
        <taxon>Clostridia</taxon>
        <taxon>Lachnospirales</taxon>
        <taxon>Lachnospiraceae</taxon>
        <taxon>Anaerostipes</taxon>
    </lineage>
</organism>
<proteinExistence type="predicted"/>
<evidence type="ECO:0008006" key="4">
    <source>
        <dbReference type="Google" id="ProtNLM"/>
    </source>
</evidence>
<evidence type="ECO:0000256" key="1">
    <source>
        <dbReference type="SAM" id="Phobius"/>
    </source>
</evidence>
<comment type="caution">
    <text evidence="2">The sequence shown here is derived from an EMBL/GenBank/DDBJ whole genome shotgun (WGS) entry which is preliminary data.</text>
</comment>
<sequence length="163" mass="18949">MLLLLQNVLYCLLYASLIKCAVRNDGRNCLYFYPKEYIEEAQKRGIADKETVMKRSKWFMIPFCIIIFVALILIISVWNHVMDFKTAYLQACLFLVVMNWFDGIVIDRLWVGHSRIWHIDGMEGIPYVKPWKTVLVKRGAATVLYLVVAFVVAGIVELLGKIW</sequence>
<dbReference type="EMBL" id="JBBNIN010000005">
    <property type="protein sequence ID" value="MEQ2710517.1"/>
    <property type="molecule type" value="Genomic_DNA"/>
</dbReference>
<evidence type="ECO:0000313" key="2">
    <source>
        <dbReference type="EMBL" id="MEQ2710517.1"/>
    </source>
</evidence>
<keyword evidence="1" id="KW-0812">Transmembrane</keyword>
<dbReference type="GeneID" id="79805757"/>
<evidence type="ECO:0000313" key="3">
    <source>
        <dbReference type="Proteomes" id="UP001482154"/>
    </source>
</evidence>
<feature type="transmembrane region" description="Helical" evidence="1">
    <location>
        <begin position="139"/>
        <end position="160"/>
    </location>
</feature>
<keyword evidence="1" id="KW-0472">Membrane</keyword>
<feature type="transmembrane region" description="Helical" evidence="1">
    <location>
        <begin position="87"/>
        <end position="106"/>
    </location>
</feature>
<dbReference type="Proteomes" id="UP001482154">
    <property type="component" value="Unassembled WGS sequence"/>
</dbReference>
<gene>
    <name evidence="2" type="ORF">AAAU51_04935</name>
</gene>
<feature type="transmembrane region" description="Helical" evidence="1">
    <location>
        <begin position="58"/>
        <end position="81"/>
    </location>
</feature>
<reference evidence="2 3" key="1">
    <citation type="submission" date="2024-04" db="EMBL/GenBank/DDBJ databases">
        <title>Human intestinal bacterial collection.</title>
        <authorList>
            <person name="Pauvert C."/>
            <person name="Hitch T.C.A."/>
            <person name="Clavel T."/>
        </authorList>
    </citation>
    <scope>NUCLEOTIDE SEQUENCE [LARGE SCALE GENOMIC DNA]</scope>
    <source>
        <strain evidence="2 3">CLA-AA-H249</strain>
    </source>
</reference>
<keyword evidence="3" id="KW-1185">Reference proteome</keyword>
<keyword evidence="1" id="KW-1133">Transmembrane helix</keyword>
<protein>
    <recommendedName>
        <fullName evidence="4">ABC transporter permease</fullName>
    </recommendedName>
</protein>